<evidence type="ECO:0008006" key="3">
    <source>
        <dbReference type="Google" id="ProtNLM"/>
    </source>
</evidence>
<keyword evidence="2" id="KW-1185">Reference proteome</keyword>
<accession>A0ABR8E0M4</accession>
<gene>
    <name evidence="1" type="ORF">H6G97_36345</name>
</gene>
<name>A0ABR8E0M4_9NOSO</name>
<sequence length="141" mass="16062">MQPDIFILKASWDGIRVKYVRSAKLPQGSGNTLIVNIAILHLGVTATIAEQFESDWLTDAQKTPLLDYLQITLSPLRFKQIVDQKMLSLIQQPILKMQINDPSILHLAHLLRAEMETPKFLSQQFVSSIVTTLIIHCWQQL</sequence>
<organism evidence="1 2">
    <name type="scientific">Nostoc flagelliforme FACHB-838</name>
    <dbReference type="NCBI Taxonomy" id="2692904"/>
    <lineage>
        <taxon>Bacteria</taxon>
        <taxon>Bacillati</taxon>
        <taxon>Cyanobacteriota</taxon>
        <taxon>Cyanophyceae</taxon>
        <taxon>Nostocales</taxon>
        <taxon>Nostocaceae</taxon>
        <taxon>Nostoc</taxon>
    </lineage>
</organism>
<dbReference type="EMBL" id="JACJSI010000182">
    <property type="protein sequence ID" value="MBD2534656.1"/>
    <property type="molecule type" value="Genomic_DNA"/>
</dbReference>
<proteinExistence type="predicted"/>
<dbReference type="RefSeq" id="WP_190945377.1">
    <property type="nucleotide sequence ID" value="NZ_JACJSI010000182.1"/>
</dbReference>
<comment type="caution">
    <text evidence="1">The sequence shown here is derived from an EMBL/GenBank/DDBJ whole genome shotgun (WGS) entry which is preliminary data.</text>
</comment>
<evidence type="ECO:0000313" key="1">
    <source>
        <dbReference type="EMBL" id="MBD2534656.1"/>
    </source>
</evidence>
<reference evidence="1 2" key="1">
    <citation type="journal article" date="2020" name="ISME J.">
        <title>Comparative genomics reveals insights into cyanobacterial evolution and habitat adaptation.</title>
        <authorList>
            <person name="Chen M.Y."/>
            <person name="Teng W.K."/>
            <person name="Zhao L."/>
            <person name="Hu C.X."/>
            <person name="Zhou Y.K."/>
            <person name="Han B.P."/>
            <person name="Song L.R."/>
            <person name="Shu W.S."/>
        </authorList>
    </citation>
    <scope>NUCLEOTIDE SEQUENCE [LARGE SCALE GENOMIC DNA]</scope>
    <source>
        <strain evidence="1 2">FACHB-838</strain>
    </source>
</reference>
<protein>
    <recommendedName>
        <fullName evidence="3">Transposase</fullName>
    </recommendedName>
</protein>
<evidence type="ECO:0000313" key="2">
    <source>
        <dbReference type="Proteomes" id="UP000623440"/>
    </source>
</evidence>
<dbReference type="Proteomes" id="UP000623440">
    <property type="component" value="Unassembled WGS sequence"/>
</dbReference>